<dbReference type="Proteomes" id="UP001186944">
    <property type="component" value="Unassembled WGS sequence"/>
</dbReference>
<reference evidence="3" key="1">
    <citation type="submission" date="2019-08" db="EMBL/GenBank/DDBJ databases">
        <title>The improved chromosome-level genome for the pearl oyster Pinctada fucata martensii using PacBio sequencing and Hi-C.</title>
        <authorList>
            <person name="Zheng Z."/>
        </authorList>
    </citation>
    <scope>NUCLEOTIDE SEQUENCE</scope>
    <source>
        <strain evidence="3">ZZ-2019</strain>
        <tissue evidence="3">Adductor muscle</tissue>
    </source>
</reference>
<feature type="compositionally biased region" description="Basic and acidic residues" evidence="1">
    <location>
        <begin position="263"/>
        <end position="275"/>
    </location>
</feature>
<feature type="compositionally biased region" description="Basic and acidic residues" evidence="1">
    <location>
        <begin position="99"/>
        <end position="114"/>
    </location>
</feature>
<proteinExistence type="predicted"/>
<evidence type="ECO:0000313" key="3">
    <source>
        <dbReference type="EMBL" id="KAK3098417.1"/>
    </source>
</evidence>
<accession>A0AA88Y5C8</accession>
<feature type="region of interest" description="Disordered" evidence="1">
    <location>
        <begin position="35"/>
        <end position="275"/>
    </location>
</feature>
<protein>
    <submittedName>
        <fullName evidence="3">Uncharacterized protein</fullName>
    </submittedName>
</protein>
<feature type="compositionally biased region" description="Basic residues" evidence="1">
    <location>
        <begin position="220"/>
        <end position="232"/>
    </location>
</feature>
<feature type="compositionally biased region" description="Low complexity" evidence="1">
    <location>
        <begin position="53"/>
        <end position="70"/>
    </location>
</feature>
<dbReference type="AlphaFoldDB" id="A0AA88Y5C8"/>
<gene>
    <name evidence="3" type="ORF">FSP39_019271</name>
</gene>
<comment type="caution">
    <text evidence="3">The sequence shown here is derived from an EMBL/GenBank/DDBJ whole genome shotgun (WGS) entry which is preliminary data.</text>
</comment>
<evidence type="ECO:0000256" key="1">
    <source>
        <dbReference type="SAM" id="MobiDB-lite"/>
    </source>
</evidence>
<feature type="compositionally biased region" description="Basic residues" evidence="1">
    <location>
        <begin position="139"/>
        <end position="149"/>
    </location>
</feature>
<evidence type="ECO:0000313" key="4">
    <source>
        <dbReference type="Proteomes" id="UP001186944"/>
    </source>
</evidence>
<keyword evidence="4" id="KW-1185">Reference proteome</keyword>
<evidence type="ECO:0000256" key="2">
    <source>
        <dbReference type="SAM" id="Phobius"/>
    </source>
</evidence>
<keyword evidence="2" id="KW-0812">Transmembrane</keyword>
<dbReference type="EMBL" id="VSWD01000007">
    <property type="protein sequence ID" value="KAK3098417.1"/>
    <property type="molecule type" value="Genomic_DNA"/>
</dbReference>
<sequence>MDSLLTTIYVSIVSVSIFITIIIVIMSILSERKRQISPQGKKTGPHKKKSSSSKEPSNSKSSSSKTSSNNKSEKNSIKSEQSVGTSIKFPNSLSEDAENPLHDSKTLCREREIEAPPESVPTIATLPPVFEMISEEKRPKNKRKKKRQKQVFETIEESIDSLPVSTIDEENTVPNVKKRKKKRKHKDKDRALSPSVNVHTNEEAVVVVNEEDSNTGSQTKTRKKKRKKHKHRTPCEKTEGQATDHGLEHANIENLGNTSTNEEIVKNNEMDRTTD</sequence>
<feature type="compositionally biased region" description="Polar residues" evidence="1">
    <location>
        <begin position="83"/>
        <end position="94"/>
    </location>
</feature>
<keyword evidence="2" id="KW-0472">Membrane</keyword>
<name>A0AA88Y5C8_PINIB</name>
<feature type="compositionally biased region" description="Low complexity" evidence="1">
    <location>
        <begin position="196"/>
        <end position="208"/>
    </location>
</feature>
<keyword evidence="2" id="KW-1133">Transmembrane helix</keyword>
<organism evidence="3 4">
    <name type="scientific">Pinctada imbricata</name>
    <name type="common">Atlantic pearl-oyster</name>
    <name type="synonym">Pinctada martensii</name>
    <dbReference type="NCBI Taxonomy" id="66713"/>
    <lineage>
        <taxon>Eukaryota</taxon>
        <taxon>Metazoa</taxon>
        <taxon>Spiralia</taxon>
        <taxon>Lophotrochozoa</taxon>
        <taxon>Mollusca</taxon>
        <taxon>Bivalvia</taxon>
        <taxon>Autobranchia</taxon>
        <taxon>Pteriomorphia</taxon>
        <taxon>Pterioida</taxon>
        <taxon>Pterioidea</taxon>
        <taxon>Pteriidae</taxon>
        <taxon>Pinctada</taxon>
    </lineage>
</organism>
<feature type="compositionally biased region" description="Basic residues" evidence="1">
    <location>
        <begin position="176"/>
        <end position="187"/>
    </location>
</feature>
<feature type="transmembrane region" description="Helical" evidence="2">
    <location>
        <begin position="6"/>
        <end position="29"/>
    </location>
</feature>